<evidence type="ECO:0000259" key="2">
    <source>
        <dbReference type="Pfam" id="PF01757"/>
    </source>
</evidence>
<name>A0ABS4Z9J1_9ACTN</name>
<reference evidence="3 4" key="1">
    <citation type="submission" date="2021-03" db="EMBL/GenBank/DDBJ databases">
        <title>Sequencing the genomes of 1000 actinobacteria strains.</title>
        <authorList>
            <person name="Klenk H.-P."/>
        </authorList>
    </citation>
    <scope>NUCLEOTIDE SEQUENCE [LARGE SCALE GENOMIC DNA]</scope>
    <source>
        <strain evidence="3 4">DSM 12936</strain>
    </source>
</reference>
<feature type="transmembrane region" description="Helical" evidence="1">
    <location>
        <begin position="173"/>
        <end position="194"/>
    </location>
</feature>
<feature type="transmembrane region" description="Helical" evidence="1">
    <location>
        <begin position="223"/>
        <end position="242"/>
    </location>
</feature>
<feature type="transmembrane region" description="Helical" evidence="1">
    <location>
        <begin position="275"/>
        <end position="291"/>
    </location>
</feature>
<dbReference type="PANTHER" id="PTHR23028:SF53">
    <property type="entry name" value="ACYL_TRANSF_3 DOMAIN-CONTAINING PROTEIN"/>
    <property type="match status" value="1"/>
</dbReference>
<dbReference type="Pfam" id="PF01757">
    <property type="entry name" value="Acyl_transf_3"/>
    <property type="match status" value="1"/>
</dbReference>
<organism evidence="3 4">
    <name type="scientific">Microlunatus capsulatus</name>
    <dbReference type="NCBI Taxonomy" id="99117"/>
    <lineage>
        <taxon>Bacteria</taxon>
        <taxon>Bacillati</taxon>
        <taxon>Actinomycetota</taxon>
        <taxon>Actinomycetes</taxon>
        <taxon>Propionibacteriales</taxon>
        <taxon>Propionibacteriaceae</taxon>
        <taxon>Microlunatus</taxon>
    </lineage>
</organism>
<dbReference type="InterPro" id="IPR002656">
    <property type="entry name" value="Acyl_transf_3_dom"/>
</dbReference>
<protein>
    <submittedName>
        <fullName evidence="3">Peptidoglycan/LPS O-acetylase OafA/YrhL</fullName>
    </submittedName>
</protein>
<evidence type="ECO:0000256" key="1">
    <source>
        <dbReference type="SAM" id="Phobius"/>
    </source>
</evidence>
<keyword evidence="1" id="KW-0812">Transmembrane</keyword>
<keyword evidence="1" id="KW-1133">Transmembrane helix</keyword>
<feature type="transmembrane region" description="Helical" evidence="1">
    <location>
        <begin position="66"/>
        <end position="88"/>
    </location>
</feature>
<keyword evidence="1" id="KW-0472">Membrane</keyword>
<feature type="transmembrane region" description="Helical" evidence="1">
    <location>
        <begin position="303"/>
        <end position="322"/>
    </location>
</feature>
<accession>A0ABS4Z9J1</accession>
<dbReference type="EMBL" id="JAGIOB010000001">
    <property type="protein sequence ID" value="MBP2417715.1"/>
    <property type="molecule type" value="Genomic_DNA"/>
</dbReference>
<gene>
    <name evidence="3" type="ORF">JOF54_002637</name>
</gene>
<feature type="transmembrane region" description="Helical" evidence="1">
    <location>
        <begin position="254"/>
        <end position="269"/>
    </location>
</feature>
<feature type="domain" description="Acyltransferase 3" evidence="2">
    <location>
        <begin position="32"/>
        <end position="343"/>
    </location>
</feature>
<comment type="caution">
    <text evidence="3">The sequence shown here is derived from an EMBL/GenBank/DDBJ whole genome shotgun (WGS) entry which is preliminary data.</text>
</comment>
<evidence type="ECO:0000313" key="3">
    <source>
        <dbReference type="EMBL" id="MBP2417715.1"/>
    </source>
</evidence>
<keyword evidence="4" id="KW-1185">Reference proteome</keyword>
<sequence length="381" mass="40891">MPLRDQPDGARQPAPAAPGSRTFAAVFDPRRNALNAIRLLLAVSVIVWHSFPLTGADIGFAPLRQLLSHGGVDGFFTISGYLIVSSWLRAPKVSTFLRARVLRIFPGFWASLLLTAVVVAPLALVLAGVGLPAGYWSDAAAYVGSNAALWVNQYGIAGTPAGVPFPEVWNGSMWTLVWEFFCYLAVLGLGVVGLLHRRHTMVVAFVALTATTLATAYGPVDNYWLTLGSRFGLPFVAGALVYRYRETLVVRGRYLLLAAVVVLASTALPDYRVVSALPLAYLLLGLGALGTRPRLQFRQDLSYGTYIYAFPLQQLLALVGAGALGVPLFALASLVLTLPLAAASWFGLEKPVLRLKDFRRARTVQQAAVADVPAPAPAPPR</sequence>
<feature type="transmembrane region" description="Helical" evidence="1">
    <location>
        <begin position="108"/>
        <end position="129"/>
    </location>
</feature>
<dbReference type="InterPro" id="IPR050879">
    <property type="entry name" value="Acyltransferase_3"/>
</dbReference>
<dbReference type="Proteomes" id="UP000758168">
    <property type="component" value="Unassembled WGS sequence"/>
</dbReference>
<dbReference type="RefSeq" id="WP_210056557.1">
    <property type="nucleotide sequence ID" value="NZ_BAAAMH010000038.1"/>
</dbReference>
<feature type="transmembrane region" description="Helical" evidence="1">
    <location>
        <begin position="201"/>
        <end position="217"/>
    </location>
</feature>
<proteinExistence type="predicted"/>
<evidence type="ECO:0000313" key="4">
    <source>
        <dbReference type="Proteomes" id="UP000758168"/>
    </source>
</evidence>
<feature type="transmembrane region" description="Helical" evidence="1">
    <location>
        <begin position="39"/>
        <end position="60"/>
    </location>
</feature>
<feature type="transmembrane region" description="Helical" evidence="1">
    <location>
        <begin position="328"/>
        <end position="348"/>
    </location>
</feature>
<dbReference type="PANTHER" id="PTHR23028">
    <property type="entry name" value="ACETYLTRANSFERASE"/>
    <property type="match status" value="1"/>
</dbReference>